<dbReference type="OrthoDB" id="3664945at2"/>
<dbReference type="PRINTS" id="PR00359">
    <property type="entry name" value="BP450"/>
</dbReference>
<protein>
    <submittedName>
        <fullName evidence="9">Cytochrome P450</fullName>
    </submittedName>
</protein>
<dbReference type="PANTHER" id="PTHR46696">
    <property type="entry name" value="P450, PUTATIVE (EUROFUNG)-RELATED"/>
    <property type="match status" value="1"/>
</dbReference>
<organism evidence="9 10">
    <name type="scientific">Pseudonocardia thermophila</name>
    <dbReference type="NCBI Taxonomy" id="1848"/>
    <lineage>
        <taxon>Bacteria</taxon>
        <taxon>Bacillati</taxon>
        <taxon>Actinomycetota</taxon>
        <taxon>Actinomycetes</taxon>
        <taxon>Pseudonocardiales</taxon>
        <taxon>Pseudonocardiaceae</taxon>
        <taxon>Pseudonocardia</taxon>
    </lineage>
</organism>
<dbReference type="GO" id="GO:0004497">
    <property type="term" value="F:monooxygenase activity"/>
    <property type="evidence" value="ECO:0007669"/>
    <property type="project" value="UniProtKB-KW"/>
</dbReference>
<dbReference type="GO" id="GO:0016705">
    <property type="term" value="F:oxidoreductase activity, acting on paired donors, with incorporation or reduction of molecular oxygen"/>
    <property type="evidence" value="ECO:0007669"/>
    <property type="project" value="InterPro"/>
</dbReference>
<dbReference type="GO" id="GO:0020037">
    <property type="term" value="F:heme binding"/>
    <property type="evidence" value="ECO:0007669"/>
    <property type="project" value="InterPro"/>
</dbReference>
<keyword evidence="5 7" id="KW-0408">Iron</keyword>
<dbReference type="STRING" id="1848.SAMN05443637_101389"/>
<keyword evidence="6 7" id="KW-0503">Monooxygenase</keyword>
<gene>
    <name evidence="9" type="ORF">SAMN05443637_101389</name>
</gene>
<name>A0A1M6NPW9_PSETH</name>
<evidence type="ECO:0000313" key="10">
    <source>
        <dbReference type="Proteomes" id="UP000184363"/>
    </source>
</evidence>
<dbReference type="InterPro" id="IPR017972">
    <property type="entry name" value="Cyt_P450_CS"/>
</dbReference>
<dbReference type="PROSITE" id="PS00086">
    <property type="entry name" value="CYTOCHROME_P450"/>
    <property type="match status" value="1"/>
</dbReference>
<keyword evidence="2 7" id="KW-0349">Heme</keyword>
<dbReference type="InterPro" id="IPR001128">
    <property type="entry name" value="Cyt_P450"/>
</dbReference>
<dbReference type="Proteomes" id="UP000184363">
    <property type="component" value="Unassembled WGS sequence"/>
</dbReference>
<dbReference type="Gene3D" id="1.10.630.10">
    <property type="entry name" value="Cytochrome P450"/>
    <property type="match status" value="1"/>
</dbReference>
<evidence type="ECO:0000256" key="1">
    <source>
        <dbReference type="ARBA" id="ARBA00010617"/>
    </source>
</evidence>
<dbReference type="FunFam" id="1.10.630.10:FF:000018">
    <property type="entry name" value="Cytochrome P450 monooxygenase"/>
    <property type="match status" value="1"/>
</dbReference>
<dbReference type="PRINTS" id="PR00385">
    <property type="entry name" value="P450"/>
</dbReference>
<evidence type="ECO:0000256" key="5">
    <source>
        <dbReference type="ARBA" id="ARBA00023004"/>
    </source>
</evidence>
<keyword evidence="10" id="KW-1185">Reference proteome</keyword>
<dbReference type="Pfam" id="PF00067">
    <property type="entry name" value="p450"/>
    <property type="match status" value="2"/>
</dbReference>
<reference evidence="9 10" key="1">
    <citation type="submission" date="2016-11" db="EMBL/GenBank/DDBJ databases">
        <authorList>
            <person name="Jaros S."/>
            <person name="Januszkiewicz K."/>
            <person name="Wedrychowicz H."/>
        </authorList>
    </citation>
    <scope>NUCLEOTIDE SEQUENCE [LARGE SCALE GENOMIC DNA]</scope>
    <source>
        <strain evidence="9 10">DSM 43832</strain>
    </source>
</reference>
<dbReference type="CDD" id="cd11030">
    <property type="entry name" value="CYP105-like"/>
    <property type="match status" value="1"/>
</dbReference>
<dbReference type="InterPro" id="IPR002397">
    <property type="entry name" value="Cyt_P450_B"/>
</dbReference>
<evidence type="ECO:0000256" key="4">
    <source>
        <dbReference type="ARBA" id="ARBA00023002"/>
    </source>
</evidence>
<evidence type="ECO:0000256" key="8">
    <source>
        <dbReference type="SAM" id="MobiDB-lite"/>
    </source>
</evidence>
<evidence type="ECO:0000313" key="9">
    <source>
        <dbReference type="EMBL" id="SHJ97708.1"/>
    </source>
</evidence>
<dbReference type="SUPFAM" id="SSF48264">
    <property type="entry name" value="Cytochrome P450"/>
    <property type="match status" value="1"/>
</dbReference>
<keyword evidence="4 7" id="KW-0560">Oxidoreductase</keyword>
<evidence type="ECO:0000256" key="3">
    <source>
        <dbReference type="ARBA" id="ARBA00022723"/>
    </source>
</evidence>
<evidence type="ECO:0000256" key="2">
    <source>
        <dbReference type="ARBA" id="ARBA00022617"/>
    </source>
</evidence>
<dbReference type="EMBL" id="FRAP01000001">
    <property type="protein sequence ID" value="SHJ97708.1"/>
    <property type="molecule type" value="Genomic_DNA"/>
</dbReference>
<proteinExistence type="inferred from homology"/>
<feature type="region of interest" description="Disordered" evidence="8">
    <location>
        <begin position="1"/>
        <end position="26"/>
    </location>
</feature>
<evidence type="ECO:0000256" key="7">
    <source>
        <dbReference type="RuleBase" id="RU000461"/>
    </source>
</evidence>
<evidence type="ECO:0000256" key="6">
    <source>
        <dbReference type="ARBA" id="ARBA00023033"/>
    </source>
</evidence>
<comment type="similarity">
    <text evidence="1 7">Belongs to the cytochrome P450 family.</text>
</comment>
<accession>A0A1M6NPW9</accession>
<sequence length="470" mass="50680">MWSRIAGVEPREQVIGSGDGPGSRGRLRGVGTLRGLGEKLRSRLIGYLARKALGGKGGGGLSTAKISMLPDHILMPVKRNGLDPVPDLARHRAEGGVSRIKFPLGIGAWLVTGYDDVRTVLGSTDRFSNDYRHLAGVVGMEDGANPGGLGFSDPPEHTRLRKLVMPEFTGRRLARLTPLVEGIVTERLDALAAAAANNDGVVDLMAEFALPIPALSICELLGVPYADRAEFQRLSAARFDMLEGAQGALSAITDALPYLEQLVRANRESPGEGILGRLVADHGDELTDEELTGLADGLLTGGLETTASMLGLGTILLLQRPDVHEALRTDDAVIEKFLDELLRYMSVVQVAFPRFAKEDIELGGQRIAKGDIVIPSLSGANRDPKFAGAEPEAFDLHRESSRRHVAFGFGAHRCVGAELGKLEMRTAFPRLVRRFPEMSLAMAPEEIPYRKRSIVFGLDKLLVDLGPDHG</sequence>
<dbReference type="InterPro" id="IPR036396">
    <property type="entry name" value="Cyt_P450_sf"/>
</dbReference>
<dbReference type="PANTHER" id="PTHR46696:SF1">
    <property type="entry name" value="CYTOCHROME P450 YJIB-RELATED"/>
    <property type="match status" value="1"/>
</dbReference>
<keyword evidence="3 7" id="KW-0479">Metal-binding</keyword>
<dbReference type="GO" id="GO:0005506">
    <property type="term" value="F:iron ion binding"/>
    <property type="evidence" value="ECO:0007669"/>
    <property type="project" value="InterPro"/>
</dbReference>
<dbReference type="AlphaFoldDB" id="A0A1M6NPW9"/>